<dbReference type="GO" id="GO:0004557">
    <property type="term" value="F:alpha-galactosidase activity"/>
    <property type="evidence" value="ECO:0007669"/>
    <property type="project" value="UniProtKB-EC"/>
</dbReference>
<gene>
    <name evidence="6" type="ORF">BGZ95_005994</name>
</gene>
<dbReference type="Gene3D" id="3.20.20.70">
    <property type="entry name" value="Aldolase class I"/>
    <property type="match status" value="1"/>
</dbReference>
<evidence type="ECO:0000256" key="4">
    <source>
        <dbReference type="ARBA" id="ARBA00023295"/>
    </source>
</evidence>
<feature type="non-terminal residue" evidence="6">
    <location>
        <position position="990"/>
    </location>
</feature>
<dbReference type="CDD" id="cd14791">
    <property type="entry name" value="GH36"/>
    <property type="match status" value="1"/>
</dbReference>
<dbReference type="SUPFAM" id="SSF51445">
    <property type="entry name" value="(Trans)glycosidases"/>
    <property type="match status" value="1"/>
</dbReference>
<feature type="compositionally biased region" description="Low complexity" evidence="5">
    <location>
        <begin position="131"/>
        <end position="145"/>
    </location>
</feature>
<feature type="compositionally biased region" description="Polar residues" evidence="5">
    <location>
        <begin position="146"/>
        <end position="168"/>
    </location>
</feature>
<organism evidence="6 7">
    <name type="scientific">Linnemannia exigua</name>
    <dbReference type="NCBI Taxonomy" id="604196"/>
    <lineage>
        <taxon>Eukaryota</taxon>
        <taxon>Fungi</taxon>
        <taxon>Fungi incertae sedis</taxon>
        <taxon>Mucoromycota</taxon>
        <taxon>Mortierellomycotina</taxon>
        <taxon>Mortierellomycetes</taxon>
        <taxon>Mortierellales</taxon>
        <taxon>Mortierellaceae</taxon>
        <taxon>Linnemannia</taxon>
    </lineage>
</organism>
<dbReference type="Proteomes" id="UP001194580">
    <property type="component" value="Unassembled WGS sequence"/>
</dbReference>
<dbReference type="PANTHER" id="PTHR43053">
    <property type="entry name" value="GLYCOSIDASE FAMILY 31"/>
    <property type="match status" value="1"/>
</dbReference>
<dbReference type="EMBL" id="JAAAIL010002782">
    <property type="protein sequence ID" value="KAG0254540.1"/>
    <property type="molecule type" value="Genomic_DNA"/>
</dbReference>
<comment type="caution">
    <text evidence="6">The sequence shown here is derived from an EMBL/GenBank/DDBJ whole genome shotgun (WGS) entry which is preliminary data.</text>
</comment>
<dbReference type="EC" id="3.2.1.22" evidence="2"/>
<evidence type="ECO:0000313" key="6">
    <source>
        <dbReference type="EMBL" id="KAG0254540.1"/>
    </source>
</evidence>
<feature type="region of interest" description="Disordered" evidence="5">
    <location>
        <begin position="420"/>
        <end position="449"/>
    </location>
</feature>
<evidence type="ECO:0000256" key="5">
    <source>
        <dbReference type="SAM" id="MobiDB-lite"/>
    </source>
</evidence>
<dbReference type="InterPro" id="IPR013785">
    <property type="entry name" value="Aldolase_TIM"/>
</dbReference>
<dbReference type="Pfam" id="PF02065">
    <property type="entry name" value="Melibiase"/>
    <property type="match status" value="1"/>
</dbReference>
<keyword evidence="4" id="KW-0326">Glycosidase</keyword>
<evidence type="ECO:0000256" key="3">
    <source>
        <dbReference type="ARBA" id="ARBA00022801"/>
    </source>
</evidence>
<feature type="region of interest" description="Disordered" evidence="5">
    <location>
        <begin position="125"/>
        <end position="205"/>
    </location>
</feature>
<proteinExistence type="predicted"/>
<keyword evidence="7" id="KW-1185">Reference proteome</keyword>
<keyword evidence="3" id="KW-0378">Hydrolase</keyword>
<reference evidence="6" key="1">
    <citation type="journal article" date="2020" name="Fungal Divers.">
        <title>Resolving the Mortierellaceae phylogeny through synthesis of multi-gene phylogenetics and phylogenomics.</title>
        <authorList>
            <person name="Vandepol N."/>
            <person name="Liber J."/>
            <person name="Desiro A."/>
            <person name="Na H."/>
            <person name="Kennedy M."/>
            <person name="Barry K."/>
            <person name="Grigoriev I.V."/>
            <person name="Miller A.N."/>
            <person name="O'Donnell K."/>
            <person name="Stajich J.E."/>
            <person name="Bonito G."/>
        </authorList>
    </citation>
    <scope>NUCLEOTIDE SEQUENCE</scope>
    <source>
        <strain evidence="6">NRRL 28262</strain>
    </source>
</reference>
<dbReference type="InterPro" id="IPR002252">
    <property type="entry name" value="Glyco_hydro_36"/>
</dbReference>
<feature type="compositionally biased region" description="Acidic residues" evidence="5">
    <location>
        <begin position="437"/>
        <end position="447"/>
    </location>
</feature>
<dbReference type="GO" id="GO:0016052">
    <property type="term" value="P:carbohydrate catabolic process"/>
    <property type="evidence" value="ECO:0007669"/>
    <property type="project" value="InterPro"/>
</dbReference>
<dbReference type="AlphaFoldDB" id="A0AAD4D1S0"/>
<evidence type="ECO:0000256" key="1">
    <source>
        <dbReference type="ARBA" id="ARBA00001255"/>
    </source>
</evidence>
<dbReference type="InterPro" id="IPR017853">
    <property type="entry name" value="GH"/>
</dbReference>
<feature type="compositionally biased region" description="Low complexity" evidence="5">
    <location>
        <begin position="169"/>
        <end position="194"/>
    </location>
</feature>
<sequence length="990" mass="110232">SLVTLQVSSSTTRLSERSCVRTIELHITPSPDATDAHISDTISLKSLTARHIRLPLEGKSVFANGYQSWSTSYLGADETTVFENPNWLYNELTRLALASDRHIFEYPGAKGMLHSNVVTTLRDKCLDPNRAPTSPAAASVPKSSPGTPANTPLPSRNNTVNSNGKTVVTSSTEGNKTTITTTTTTTTSSSSSSSNGVNGAGGNATDPAVAVEERKEFEPRPEELVLLGSLSEDKAYSYFLMDTNRDSLTILQDCKGKELKANGERWVLKTFICWDTQDTRVWDQYAATWTSYLGDRRHIRSSLSHQLSGWTSWYLHYENINQQVVLQNLQHYAATSSHHQHHSSEVQWRIHGGKREWPGKVFQIDDGYTTVGDWLDFDKTKFPGGMDAIARAIREKGLTPGLWLAPFLVSRKSKIAKEKPHWLAQQPWPPTRRDVNDNEDDSEEDDLSGLGCCNGGINTGRPGGHTRPVHAHPAFSVGAYLLDLENPEVRAHLANVFRVVVQEWGFKMLKLDFLFGAALLPRNGKTRGQLMYEAMQMVREWAGPDTILLGCGVPLGAAFNLVDFCRIGSDVGPDWDSMQRHFHDREYISCKNSLTSTLSRWAMSGRFFGNDPDVYFVRDWKMGLNITERRTLMLLNHLLGHLVFTSDYMDPTKFNAAQKRMLDSFFPWPTTPASIDHPSPLSITPLAAPKIIRVLQPNPLQKDLYLIQVHHQNRTYIVATNLSSKQQNVHLSALDQIIIRETPPPPISLLPTSPRGSSKHSLFASSKASLLSNSSSTLLVFTPTTSIYFQTETGHFGSAAAAYTLQPHESCVFLRVLDNYNQLVSTSPTTCTVPIPPRENLSVVEILDIQDPTNPTPTTSTTTKEEDDAKHKHLLQQAALLNFSASHKHLFPTHPQVHVLATAGGHILPTSEIDGLSFVNPQNPDVHELTVKWRGNFFPRKVTLWLAWKVNHDHPNKYHTRPWVVNGREAPIVKILQGTGLQVASVTLDL</sequence>
<evidence type="ECO:0000256" key="2">
    <source>
        <dbReference type="ARBA" id="ARBA00012755"/>
    </source>
</evidence>
<name>A0AAD4D1S0_9FUNG</name>
<evidence type="ECO:0000313" key="7">
    <source>
        <dbReference type="Proteomes" id="UP001194580"/>
    </source>
</evidence>
<dbReference type="PANTHER" id="PTHR43053:SF3">
    <property type="entry name" value="ALPHA-GALACTOSIDASE C-RELATED"/>
    <property type="match status" value="1"/>
</dbReference>
<accession>A0AAD4D1S0</accession>
<dbReference type="InterPro" id="IPR050985">
    <property type="entry name" value="Alpha-glycosidase_related"/>
</dbReference>
<protein>
    <recommendedName>
        <fullName evidence="2">alpha-galactosidase</fullName>
        <ecNumber evidence="2">3.2.1.22</ecNumber>
    </recommendedName>
</protein>
<comment type="catalytic activity">
    <reaction evidence="1">
        <text>Hydrolysis of terminal, non-reducing alpha-D-galactose residues in alpha-D-galactosides, including galactose oligosaccharides, galactomannans and galactolipids.</text>
        <dbReference type="EC" id="3.2.1.22"/>
    </reaction>
</comment>